<dbReference type="Proteomes" id="UP000095285">
    <property type="component" value="Unassembled WGS sequence"/>
</dbReference>
<dbReference type="AlphaFoldDB" id="A0A1I7VWF8"/>
<reference evidence="1" key="1">
    <citation type="submission" date="2012-04" db="EMBL/GenBank/DDBJ databases">
        <title>The Genome Sequence of Loa loa.</title>
        <authorList>
            <consortium name="The Broad Institute Genome Sequencing Platform"/>
            <consortium name="Broad Institute Genome Sequencing Center for Infectious Disease"/>
            <person name="Nutman T.B."/>
            <person name="Fink D.L."/>
            <person name="Russ C."/>
            <person name="Young S."/>
            <person name="Zeng Q."/>
            <person name="Gargeya S."/>
            <person name="Alvarado L."/>
            <person name="Berlin A."/>
            <person name="Chapman S.B."/>
            <person name="Chen Z."/>
            <person name="Freedman E."/>
            <person name="Gellesch M."/>
            <person name="Goldberg J."/>
            <person name="Griggs A."/>
            <person name="Gujja S."/>
            <person name="Heilman E.R."/>
            <person name="Heiman D."/>
            <person name="Howarth C."/>
            <person name="Mehta T."/>
            <person name="Neiman D."/>
            <person name="Pearson M."/>
            <person name="Roberts A."/>
            <person name="Saif S."/>
            <person name="Shea T."/>
            <person name="Shenoy N."/>
            <person name="Sisk P."/>
            <person name="Stolte C."/>
            <person name="Sykes S."/>
            <person name="White J."/>
            <person name="Yandava C."/>
            <person name="Haas B."/>
            <person name="Henn M.R."/>
            <person name="Nusbaum C."/>
            <person name="Birren B."/>
        </authorList>
    </citation>
    <scope>NUCLEOTIDE SEQUENCE [LARGE SCALE GENOMIC DNA]</scope>
</reference>
<reference evidence="2" key="2">
    <citation type="submission" date="2016-11" db="UniProtKB">
        <authorList>
            <consortium name="WormBaseParasite"/>
        </authorList>
    </citation>
    <scope>IDENTIFICATION</scope>
</reference>
<evidence type="ECO:0000313" key="1">
    <source>
        <dbReference type="Proteomes" id="UP000095285"/>
    </source>
</evidence>
<sequence>MTKCDYDLAERMLIKQAQSQDLTDEEKDKWSLYQHKSDKLWRSSSRLGYSELDEESKYPICLLKTNLITEPIATRTKRARKLLNVERTSKPKFLRTLFVLNVITLMVAQIQAMSNCMWKSGIPFNIPEKWNCESITNQIFTLHKGDVYTRTHVQIPAIKCSNITRTVCTKLCRAIYANRQDGINAELELLAHRHEETFYQSPTSDPTLNRQRNSSLWQEIAAQGEEVTRQLGNQFNQFTKMIKEEIDSITTH</sequence>
<keyword evidence="1" id="KW-1185">Reference proteome</keyword>
<accession>A0A1I7VWF8</accession>
<proteinExistence type="predicted"/>
<evidence type="ECO:0000313" key="2">
    <source>
        <dbReference type="WBParaSite" id="EN70_7031"/>
    </source>
</evidence>
<name>A0A1I7VWF8_LOALO</name>
<organism evidence="1 2">
    <name type="scientific">Loa loa</name>
    <name type="common">Eye worm</name>
    <name type="synonym">Filaria loa</name>
    <dbReference type="NCBI Taxonomy" id="7209"/>
    <lineage>
        <taxon>Eukaryota</taxon>
        <taxon>Metazoa</taxon>
        <taxon>Ecdysozoa</taxon>
        <taxon>Nematoda</taxon>
        <taxon>Chromadorea</taxon>
        <taxon>Rhabditida</taxon>
        <taxon>Spirurina</taxon>
        <taxon>Spiruromorpha</taxon>
        <taxon>Filarioidea</taxon>
        <taxon>Onchocercidae</taxon>
        <taxon>Loa</taxon>
    </lineage>
</organism>
<dbReference type="WBParaSite" id="EN70_7031">
    <property type="protein sequence ID" value="EN70_7031"/>
    <property type="gene ID" value="EN70_7031"/>
</dbReference>
<protein>
    <submittedName>
        <fullName evidence="2">Uncharacterized protein</fullName>
    </submittedName>
</protein>